<gene>
    <name evidence="1" type="ORF">AOG27_09415</name>
</gene>
<comment type="caution">
    <text evidence="1">The sequence shown here is derived from an EMBL/GenBank/DDBJ whole genome shotgun (WGS) entry which is preliminary data.</text>
</comment>
<evidence type="ECO:0000313" key="2">
    <source>
        <dbReference type="Proteomes" id="UP000050378"/>
    </source>
</evidence>
<dbReference type="OrthoDB" id="6556167at2"/>
<dbReference type="PATRIC" id="fig|570156.3.peg.2952"/>
<reference evidence="1 2" key="1">
    <citation type="submission" date="2015-09" db="EMBL/GenBank/DDBJ databases">
        <title>Draft Genome Sequence of Pseudoalteromonas lipolytica UCD-48B.</title>
        <authorList>
            <person name="Krusor M."/>
            <person name="Coil D.A."/>
            <person name="Lang J.M."/>
            <person name="Eisen J.A."/>
            <person name="Alexiev A."/>
        </authorList>
    </citation>
    <scope>NUCLEOTIDE SEQUENCE [LARGE SCALE GENOMIC DNA]</scope>
    <source>
        <strain evidence="1 2">UCD-48B</strain>
    </source>
</reference>
<dbReference type="Proteomes" id="UP000050378">
    <property type="component" value="Unassembled WGS sequence"/>
</dbReference>
<name>A0A0P7E1R0_9GAMM</name>
<accession>A0A0P7E1R0</accession>
<protein>
    <submittedName>
        <fullName evidence="1">Uncharacterized protein</fullName>
    </submittedName>
</protein>
<evidence type="ECO:0000313" key="1">
    <source>
        <dbReference type="EMBL" id="KPM83851.1"/>
    </source>
</evidence>
<proteinExistence type="predicted"/>
<sequence length="151" mass="17127">MINENLNKYSGSKVTSILLLLHKIEDEVDFEHPVEVCLKFDNEELLTIQCARNGQSIDITSEHPKEIKMEELGDYVIAELPTDSNLNNLVGSRLVKISEVYSEYCKSVIGLFFETSRSKSSILNLGDELFIFSDIPSEVISEEKLIIRNSK</sequence>
<organism evidence="1 2">
    <name type="scientific">Pseudoalteromonas lipolytica</name>
    <dbReference type="NCBI Taxonomy" id="570156"/>
    <lineage>
        <taxon>Bacteria</taxon>
        <taxon>Pseudomonadati</taxon>
        <taxon>Pseudomonadota</taxon>
        <taxon>Gammaproteobacteria</taxon>
        <taxon>Alteromonadales</taxon>
        <taxon>Pseudoalteromonadaceae</taxon>
        <taxon>Pseudoalteromonas</taxon>
    </lineage>
</organism>
<dbReference type="EMBL" id="LJTC01000005">
    <property type="protein sequence ID" value="KPM83851.1"/>
    <property type="molecule type" value="Genomic_DNA"/>
</dbReference>
<dbReference type="RefSeq" id="WP_054552766.1">
    <property type="nucleotide sequence ID" value="NZ_LJTC01000005.1"/>
</dbReference>
<dbReference type="AlphaFoldDB" id="A0A0P7E1R0"/>